<feature type="compositionally biased region" description="Low complexity" evidence="6">
    <location>
        <begin position="1"/>
        <end position="10"/>
    </location>
</feature>
<keyword evidence="2" id="KW-0325">Glycoprotein</keyword>
<feature type="active site" description="For sulfotransferase activity" evidence="3">
    <location>
        <position position="71"/>
    </location>
</feature>
<dbReference type="Proteomes" id="UP001152320">
    <property type="component" value="Chromosome 12"/>
</dbReference>
<evidence type="ECO:0000256" key="4">
    <source>
        <dbReference type="PIRSR" id="PIRSR637359-2"/>
    </source>
</evidence>
<dbReference type="GO" id="GO:0008467">
    <property type="term" value="F:[heparan sulfate]-glucosamine 3-sulfotransferase activity"/>
    <property type="evidence" value="ECO:0007669"/>
    <property type="project" value="TreeGrafter"/>
</dbReference>
<feature type="domain" description="Sulfotransferase" evidence="7">
    <location>
        <begin position="61"/>
        <end position="276"/>
    </location>
</feature>
<evidence type="ECO:0000256" key="1">
    <source>
        <dbReference type="ARBA" id="ARBA00022679"/>
    </source>
</evidence>
<accession>A0A9Q1BST3</accession>
<dbReference type="InterPro" id="IPR027417">
    <property type="entry name" value="P-loop_NTPase"/>
</dbReference>
<keyword evidence="9" id="KW-1185">Reference proteome</keyword>
<dbReference type="PANTHER" id="PTHR10605">
    <property type="entry name" value="HEPARAN SULFATE SULFOTRANSFERASE"/>
    <property type="match status" value="1"/>
</dbReference>
<dbReference type="EMBL" id="JAIZAY010000012">
    <property type="protein sequence ID" value="KAJ8032004.1"/>
    <property type="molecule type" value="Genomic_DNA"/>
</dbReference>
<dbReference type="InterPro" id="IPR000863">
    <property type="entry name" value="Sulfotransferase_dom"/>
</dbReference>
<evidence type="ECO:0000256" key="5">
    <source>
        <dbReference type="PIRSR" id="PIRSR637359-3"/>
    </source>
</evidence>
<proteinExistence type="predicted"/>
<feature type="region of interest" description="Disordered" evidence="6">
    <location>
        <begin position="1"/>
        <end position="22"/>
    </location>
</feature>
<evidence type="ECO:0000313" key="9">
    <source>
        <dbReference type="Proteomes" id="UP001152320"/>
    </source>
</evidence>
<evidence type="ECO:0000256" key="6">
    <source>
        <dbReference type="SAM" id="MobiDB-lite"/>
    </source>
</evidence>
<evidence type="ECO:0000256" key="2">
    <source>
        <dbReference type="ARBA" id="ARBA00023180"/>
    </source>
</evidence>
<feature type="disulfide bond" evidence="5">
    <location>
        <begin position="292"/>
        <end position="303"/>
    </location>
</feature>
<keyword evidence="1" id="KW-0808">Transferase</keyword>
<dbReference type="Pfam" id="PF00685">
    <property type="entry name" value="Sulfotransfer_1"/>
    <property type="match status" value="1"/>
</dbReference>
<dbReference type="InterPro" id="IPR037359">
    <property type="entry name" value="NST/OST"/>
</dbReference>
<evidence type="ECO:0000256" key="3">
    <source>
        <dbReference type="PIRSR" id="PIRSR637359-1"/>
    </source>
</evidence>
<gene>
    <name evidence="8" type="ORF">HOLleu_25402</name>
</gene>
<evidence type="ECO:0000259" key="7">
    <source>
        <dbReference type="Pfam" id="PF00685"/>
    </source>
</evidence>
<reference evidence="8" key="1">
    <citation type="submission" date="2021-10" db="EMBL/GenBank/DDBJ databases">
        <title>Tropical sea cucumber genome reveals ecological adaptation and Cuvierian tubules defense mechanism.</title>
        <authorList>
            <person name="Chen T."/>
        </authorList>
    </citation>
    <scope>NUCLEOTIDE SEQUENCE</scope>
    <source>
        <strain evidence="8">Nanhai2018</strain>
        <tissue evidence="8">Muscle</tissue>
    </source>
</reference>
<sequence>MSQNTSNRSSSSREGHFSSGKNNTYGTFPEGCYVYSKGRLALSRSEVEESLQKLLNCEKRPPKAVILGVKKCGTETLTGLLDLHPYIVTSIYPVSNNGCISLENVAFERSIPLTTSDEIGLLDMVGMQYSPHKVSELLEFISNDTKFILILKDPIERAISDYKHVLVKMNLPKGKDITTSREEHVWGYHRNKEIGPEIVKYFKGYRVAKSFEKSVLNSLGQIDVSNKLIYLGFYYDYVQSIFYQISKERVLILDGQAFIEKPWSVLKQVESFLDVPSFFARKKFQKEGKFFCPIIKERPDSGCLKGKGRNKPRVNKLVLKSLKSFFRPLNELLRDSVGANLSWMQ</sequence>
<dbReference type="Gene3D" id="3.40.50.300">
    <property type="entry name" value="P-loop containing nucleotide triphosphate hydrolases"/>
    <property type="match status" value="1"/>
</dbReference>
<name>A0A9Q1BST3_HOLLE</name>
<dbReference type="PANTHER" id="PTHR10605:SF65">
    <property type="entry name" value="GH20068P"/>
    <property type="match status" value="1"/>
</dbReference>
<dbReference type="OrthoDB" id="16988at2759"/>
<evidence type="ECO:0000313" key="8">
    <source>
        <dbReference type="EMBL" id="KAJ8032004.1"/>
    </source>
</evidence>
<dbReference type="SUPFAM" id="SSF52540">
    <property type="entry name" value="P-loop containing nucleoside triphosphate hydrolases"/>
    <property type="match status" value="1"/>
</dbReference>
<comment type="caution">
    <text evidence="8">The sequence shown here is derived from an EMBL/GenBank/DDBJ whole genome shotgun (WGS) entry which is preliminary data.</text>
</comment>
<feature type="binding site" evidence="4">
    <location>
        <position position="160"/>
    </location>
    <ligand>
        <name>3'-phosphoadenylyl sulfate</name>
        <dbReference type="ChEBI" id="CHEBI:58339"/>
    </ligand>
</feature>
<organism evidence="8 9">
    <name type="scientific">Holothuria leucospilota</name>
    <name type="common">Black long sea cucumber</name>
    <name type="synonym">Mertensiothuria leucospilota</name>
    <dbReference type="NCBI Taxonomy" id="206669"/>
    <lineage>
        <taxon>Eukaryota</taxon>
        <taxon>Metazoa</taxon>
        <taxon>Echinodermata</taxon>
        <taxon>Eleutherozoa</taxon>
        <taxon>Echinozoa</taxon>
        <taxon>Holothuroidea</taxon>
        <taxon>Aspidochirotacea</taxon>
        <taxon>Aspidochirotida</taxon>
        <taxon>Holothuriidae</taxon>
        <taxon>Holothuria</taxon>
    </lineage>
</organism>
<protein>
    <submittedName>
        <fullName evidence="8">Heparan sulfate glucosamine 3-O-sulfotransferase 3B1</fullName>
    </submittedName>
</protein>
<keyword evidence="5" id="KW-1015">Disulfide bond</keyword>
<dbReference type="AlphaFoldDB" id="A0A9Q1BST3"/>